<dbReference type="PANTHER" id="PTHR30383:SF29">
    <property type="entry name" value="SGNH HYDROLASE-TYPE ESTERASE DOMAIN-CONTAINING PROTEIN"/>
    <property type="match status" value="1"/>
</dbReference>
<dbReference type="SUPFAM" id="SSF52266">
    <property type="entry name" value="SGNH hydrolase"/>
    <property type="match status" value="1"/>
</dbReference>
<dbReference type="Pfam" id="PF14607">
    <property type="entry name" value="GxDLY"/>
    <property type="match status" value="1"/>
</dbReference>
<gene>
    <name evidence="3" type="ORF">C4F49_05030</name>
</gene>
<organism evidence="3 4">
    <name type="scientific">Sphingobacterium hungaricum</name>
    <dbReference type="NCBI Taxonomy" id="2082723"/>
    <lineage>
        <taxon>Bacteria</taxon>
        <taxon>Pseudomonadati</taxon>
        <taxon>Bacteroidota</taxon>
        <taxon>Sphingobacteriia</taxon>
        <taxon>Sphingobacteriales</taxon>
        <taxon>Sphingobacteriaceae</taxon>
        <taxon>Sphingobacterium</taxon>
    </lineage>
</organism>
<reference evidence="3" key="1">
    <citation type="submission" date="2018-02" db="EMBL/GenBank/DDBJ databases">
        <authorList>
            <person name="Vasarhelyi B.M."/>
            <person name="Deshmukh S."/>
            <person name="Balint B."/>
            <person name="Kukolya J."/>
        </authorList>
    </citation>
    <scope>NUCLEOTIDE SEQUENCE</scope>
    <source>
        <strain evidence="3">KB22</strain>
    </source>
</reference>
<dbReference type="AlphaFoldDB" id="A0A928UTP4"/>
<feature type="domain" description="SGNH hydrolase-type esterase N-terminal" evidence="2">
    <location>
        <begin position="36"/>
        <end position="167"/>
    </location>
</feature>
<keyword evidence="3" id="KW-0378">Hydrolase</keyword>
<dbReference type="GO" id="GO:0016788">
    <property type="term" value="F:hydrolase activity, acting on ester bonds"/>
    <property type="evidence" value="ECO:0007669"/>
    <property type="project" value="UniProtKB-ARBA"/>
</dbReference>
<dbReference type="InterPro" id="IPR032740">
    <property type="entry name" value="GxDLY"/>
</dbReference>
<dbReference type="Pfam" id="PF14606">
    <property type="entry name" value="Lipase_GDSL_3"/>
    <property type="match status" value="1"/>
</dbReference>
<dbReference type="Gene3D" id="3.40.50.1110">
    <property type="entry name" value="SGNH hydrolase"/>
    <property type="match status" value="1"/>
</dbReference>
<comment type="caution">
    <text evidence="3">The sequence shown here is derived from an EMBL/GenBank/DDBJ whole genome shotgun (WGS) entry which is preliminary data.</text>
</comment>
<dbReference type="InterPro" id="IPR036514">
    <property type="entry name" value="SGNH_hydro_sf"/>
</dbReference>
<evidence type="ECO:0000313" key="4">
    <source>
        <dbReference type="Proteomes" id="UP000616201"/>
    </source>
</evidence>
<dbReference type="Gene3D" id="2.60.120.260">
    <property type="entry name" value="Galactose-binding domain-like"/>
    <property type="match status" value="1"/>
</dbReference>
<feature type="domain" description="SGNH hydrolase-type esterase" evidence="1">
    <location>
        <begin position="176"/>
        <end position="351"/>
    </location>
</feature>
<dbReference type="EMBL" id="PRDK01000003">
    <property type="protein sequence ID" value="MBE8713035.1"/>
    <property type="molecule type" value="Genomic_DNA"/>
</dbReference>
<dbReference type="InterPro" id="IPR013830">
    <property type="entry name" value="SGNH_hydro"/>
</dbReference>
<dbReference type="RefSeq" id="WP_196935699.1">
    <property type="nucleotide sequence ID" value="NZ_MU158698.1"/>
</dbReference>
<evidence type="ECO:0000259" key="2">
    <source>
        <dbReference type="Pfam" id="PF14607"/>
    </source>
</evidence>
<dbReference type="PANTHER" id="PTHR30383">
    <property type="entry name" value="THIOESTERASE 1/PROTEASE 1/LYSOPHOSPHOLIPASE L1"/>
    <property type="match status" value="1"/>
</dbReference>
<dbReference type="Proteomes" id="UP000616201">
    <property type="component" value="Unassembled WGS sequence"/>
</dbReference>
<sequence length="360" mass="39938">MDLKKSVSIFILILCLAYSAFAQKKSIYYPIDEKFMIGKIEKTPELFHRIDTSAYAGLPKRVSYLATHAAGLAVGFKSSSTKIRLKWCVKGNGANGNLTPIAQKGFDLYIKHNGKWQFAGAAAPKDTCSDVEIISNMDGSEKEFLLYLPLYDELKNLEVAVDENTTISAIAQPFKRRILVYGSSIVQGASASRPGLNYTSILTRNTGYQFLNLGFSGSAKMEPEVANMVASIPADVYLLDCIPNSSPEEITARTNYLVKTIRQKHPSAPIILMQSLVREHGYFNAKVGTHVSDQNRAAQAEYQRLLQEGITDLYFLPSTNFLGHDHEGTVDGTHPNDIGFERMVKDIQPKILDILGKYKL</sequence>
<accession>A0A928UTP4</accession>
<dbReference type="InterPro" id="IPR051532">
    <property type="entry name" value="Ester_Hydrolysis_Enzymes"/>
</dbReference>
<protein>
    <submittedName>
        <fullName evidence="3">Hydrolase</fullName>
    </submittedName>
</protein>
<keyword evidence="4" id="KW-1185">Reference proteome</keyword>
<proteinExistence type="predicted"/>
<evidence type="ECO:0000259" key="1">
    <source>
        <dbReference type="Pfam" id="PF14606"/>
    </source>
</evidence>
<name>A0A928UTP4_9SPHI</name>
<evidence type="ECO:0000313" key="3">
    <source>
        <dbReference type="EMBL" id="MBE8713035.1"/>
    </source>
</evidence>